<dbReference type="InterPro" id="IPR002347">
    <property type="entry name" value="SDR_fam"/>
</dbReference>
<evidence type="ECO:0000256" key="2">
    <source>
        <dbReference type="RuleBase" id="RU000363"/>
    </source>
</evidence>
<dbReference type="PRINTS" id="PR00080">
    <property type="entry name" value="SDRFAMILY"/>
</dbReference>
<keyword evidence="1" id="KW-0560">Oxidoreductase</keyword>
<dbReference type="NCBIfam" id="NF004846">
    <property type="entry name" value="PRK06197.1"/>
    <property type="match status" value="1"/>
</dbReference>
<accession>A0ABQ2CUH7</accession>
<dbReference type="PANTHER" id="PTHR43157">
    <property type="entry name" value="PHOSPHATIDYLINOSITOL-GLYCAN BIOSYNTHESIS CLASS F PROTEIN-RELATED"/>
    <property type="match status" value="1"/>
</dbReference>
<dbReference type="CDD" id="cd05327">
    <property type="entry name" value="retinol-DH_like_SDR_c_like"/>
    <property type="match status" value="1"/>
</dbReference>
<proteinExistence type="inferred from homology"/>
<dbReference type="SUPFAM" id="SSF51735">
    <property type="entry name" value="NAD(P)-binding Rossmann-fold domains"/>
    <property type="match status" value="1"/>
</dbReference>
<dbReference type="PRINTS" id="PR00081">
    <property type="entry name" value="GDHRDH"/>
</dbReference>
<evidence type="ECO:0000313" key="3">
    <source>
        <dbReference type="EMBL" id="GGJ21933.1"/>
    </source>
</evidence>
<gene>
    <name evidence="3" type="ORF">GCM10008938_05240</name>
</gene>
<evidence type="ECO:0000256" key="1">
    <source>
        <dbReference type="ARBA" id="ARBA00023002"/>
    </source>
</evidence>
<comment type="similarity">
    <text evidence="2">Belongs to the short-chain dehydrogenases/reductases (SDR) family.</text>
</comment>
<dbReference type="RefSeq" id="WP_188999374.1">
    <property type="nucleotide sequence ID" value="NZ_BMOD01000001.1"/>
</dbReference>
<protein>
    <submittedName>
        <fullName evidence="3">Short-chain dehydrogenase</fullName>
    </submittedName>
</protein>
<reference evidence="4" key="1">
    <citation type="journal article" date="2019" name="Int. J. Syst. Evol. Microbiol.">
        <title>The Global Catalogue of Microorganisms (GCM) 10K type strain sequencing project: providing services to taxonomists for standard genome sequencing and annotation.</title>
        <authorList>
            <consortium name="The Broad Institute Genomics Platform"/>
            <consortium name="The Broad Institute Genome Sequencing Center for Infectious Disease"/>
            <person name="Wu L."/>
            <person name="Ma J."/>
        </authorList>
    </citation>
    <scope>NUCLEOTIDE SEQUENCE [LARGE SCALE GENOMIC DNA]</scope>
    <source>
        <strain evidence="4">JCM 14370</strain>
    </source>
</reference>
<evidence type="ECO:0000313" key="4">
    <source>
        <dbReference type="Proteomes" id="UP000632222"/>
    </source>
</evidence>
<dbReference type="Gene3D" id="3.40.50.720">
    <property type="entry name" value="NAD(P)-binding Rossmann-like Domain"/>
    <property type="match status" value="1"/>
</dbReference>
<dbReference type="Pfam" id="PF00106">
    <property type="entry name" value="adh_short"/>
    <property type="match status" value="1"/>
</dbReference>
<dbReference type="InterPro" id="IPR036291">
    <property type="entry name" value="NAD(P)-bd_dom_sf"/>
</dbReference>
<name>A0ABQ2CUH7_9DEIO</name>
<organism evidence="3 4">
    <name type="scientific">Deinococcus roseus</name>
    <dbReference type="NCBI Taxonomy" id="392414"/>
    <lineage>
        <taxon>Bacteria</taxon>
        <taxon>Thermotogati</taxon>
        <taxon>Deinococcota</taxon>
        <taxon>Deinococci</taxon>
        <taxon>Deinococcales</taxon>
        <taxon>Deinococcaceae</taxon>
        <taxon>Deinococcus</taxon>
    </lineage>
</organism>
<dbReference type="PANTHER" id="PTHR43157:SF31">
    <property type="entry name" value="PHOSPHATIDYLINOSITOL-GLYCAN BIOSYNTHESIS CLASS F PROTEIN"/>
    <property type="match status" value="1"/>
</dbReference>
<keyword evidence="4" id="KW-1185">Reference proteome</keyword>
<comment type="caution">
    <text evidence="3">The sequence shown here is derived from an EMBL/GenBank/DDBJ whole genome shotgun (WGS) entry which is preliminary data.</text>
</comment>
<sequence length="315" mass="34915">MSEQPWTIHQMPSQQHKTVIVTGANSGLGLETVKAFAARDAQIILAVRNVTAGEQVAAEILKQHPRSKLKVMALDLADLGSVRLFAQKFIQEHRRLHLLINNAGVMAIPRKTTKDGFEMQFGTNHLGHFALTGLLLPVLLSTQDSRIVNVSSRAHTIGRMNFKDLMGQRGYSPWPAYGQSKLANLLFTLELQRQLKLAQSSTLAVSCHPGWSATNLQFVAPQMSQSGFMMWVNRTANQLFAQPAEQGVLPTLYAATSDTIAGGEYIGPHKDTRGYPVKVRANRRAYDAEAAKQLWTISEDLTRVQYQFRVPAGVR</sequence>
<dbReference type="EMBL" id="BMOD01000001">
    <property type="protein sequence ID" value="GGJ21933.1"/>
    <property type="molecule type" value="Genomic_DNA"/>
</dbReference>
<dbReference type="Proteomes" id="UP000632222">
    <property type="component" value="Unassembled WGS sequence"/>
</dbReference>